<dbReference type="InterPro" id="IPR034904">
    <property type="entry name" value="FSCA_dom_sf"/>
</dbReference>
<dbReference type="PANTHER" id="PTHR42831">
    <property type="entry name" value="FE-S PROTEIN MATURATION AUXILIARY FACTOR YITW"/>
    <property type="match status" value="1"/>
</dbReference>
<dbReference type="STRING" id="1274631.LMTR13_09565"/>
<gene>
    <name evidence="2" type="ORF">LMTR13_09565</name>
</gene>
<protein>
    <submittedName>
        <fullName evidence="2">Aromatic ring hydroxylase</fullName>
    </submittedName>
</protein>
<reference evidence="2 3" key="1">
    <citation type="submission" date="2016-07" db="EMBL/GenBank/DDBJ databases">
        <title>Complete genome sequence of Bradyrhizobium icense LMTR 13T, a potential inoculant strain isolated from lima bean (Phaseolus lunatus) in Peru.</title>
        <authorList>
            <person name="Ormeno-Orrillo E."/>
            <person name="Duran D."/>
            <person name="Rogel M.A."/>
            <person name="Rey L."/>
            <person name="Imperial J."/>
            <person name="Ruiz-Argueso T."/>
            <person name="Martinez-Romero E."/>
        </authorList>
    </citation>
    <scope>NUCLEOTIDE SEQUENCE [LARGE SCALE GENOMIC DNA]</scope>
    <source>
        <strain evidence="2 3">LMTR 13</strain>
    </source>
</reference>
<dbReference type="PANTHER" id="PTHR42831:SF1">
    <property type="entry name" value="FE-S PROTEIN MATURATION AUXILIARY FACTOR YITW"/>
    <property type="match status" value="1"/>
</dbReference>
<dbReference type="AlphaFoldDB" id="A0A1B1UC86"/>
<evidence type="ECO:0000313" key="3">
    <source>
        <dbReference type="Proteomes" id="UP000092839"/>
    </source>
</evidence>
<dbReference type="RefSeq" id="WP_065727656.1">
    <property type="nucleotide sequence ID" value="NZ_CP016428.1"/>
</dbReference>
<name>A0A1B1UC86_9BRAD</name>
<dbReference type="InterPro" id="IPR002744">
    <property type="entry name" value="MIP18-like"/>
</dbReference>
<dbReference type="KEGG" id="bic:LMTR13_09565"/>
<evidence type="ECO:0000313" key="2">
    <source>
        <dbReference type="EMBL" id="ANW00377.1"/>
    </source>
</evidence>
<feature type="domain" description="MIP18 family-like" evidence="1">
    <location>
        <begin position="7"/>
        <end position="76"/>
    </location>
</feature>
<keyword evidence="3" id="KW-1185">Reference proteome</keyword>
<dbReference type="InterPro" id="IPR052339">
    <property type="entry name" value="Fe-S_Maturation_MIP18"/>
</dbReference>
<proteinExistence type="predicted"/>
<dbReference type="Gene3D" id="3.30.300.130">
    <property type="entry name" value="Fe-S cluster assembly (FSCA)"/>
    <property type="match status" value="1"/>
</dbReference>
<dbReference type="SUPFAM" id="SSF117916">
    <property type="entry name" value="Fe-S cluster assembly (FSCA) domain-like"/>
    <property type="match status" value="1"/>
</dbReference>
<accession>A0A1B1UC86</accession>
<evidence type="ECO:0000259" key="1">
    <source>
        <dbReference type="Pfam" id="PF01883"/>
    </source>
</evidence>
<sequence>MTNQLVDRIRDALRVVIDPELGHNIIDLGFVYEISVIDGAVRIAMTATTPGCPAIRFLEEGVASAAERVPGVRSVDIVMTFDPPWTPSRIEPIVRASLGFAAVN</sequence>
<dbReference type="Proteomes" id="UP000092839">
    <property type="component" value="Chromosome"/>
</dbReference>
<dbReference type="OrthoDB" id="9805360at2"/>
<organism evidence="2 3">
    <name type="scientific">Bradyrhizobium icense</name>
    <dbReference type="NCBI Taxonomy" id="1274631"/>
    <lineage>
        <taxon>Bacteria</taxon>
        <taxon>Pseudomonadati</taxon>
        <taxon>Pseudomonadota</taxon>
        <taxon>Alphaproteobacteria</taxon>
        <taxon>Hyphomicrobiales</taxon>
        <taxon>Nitrobacteraceae</taxon>
        <taxon>Bradyrhizobium</taxon>
    </lineage>
</organism>
<dbReference type="EMBL" id="CP016428">
    <property type="protein sequence ID" value="ANW00377.1"/>
    <property type="molecule type" value="Genomic_DNA"/>
</dbReference>
<dbReference type="Pfam" id="PF01883">
    <property type="entry name" value="FeS_assembly_P"/>
    <property type="match status" value="1"/>
</dbReference>